<accession>A0A382N0H3</accession>
<keyword evidence="1" id="KW-0812">Transmembrane</keyword>
<feature type="transmembrane region" description="Helical" evidence="1">
    <location>
        <begin position="38"/>
        <end position="57"/>
    </location>
</feature>
<feature type="transmembrane region" description="Helical" evidence="1">
    <location>
        <begin position="12"/>
        <end position="32"/>
    </location>
</feature>
<dbReference type="EMBL" id="UINC01096306">
    <property type="protein sequence ID" value="SVC53081.1"/>
    <property type="molecule type" value="Genomic_DNA"/>
</dbReference>
<dbReference type="AlphaFoldDB" id="A0A382N0H3"/>
<dbReference type="PROSITE" id="PS00994">
    <property type="entry name" value="FHIPEP"/>
    <property type="match status" value="1"/>
</dbReference>
<dbReference type="Pfam" id="PF00771">
    <property type="entry name" value="FHIPEP"/>
    <property type="match status" value="1"/>
</dbReference>
<dbReference type="PANTHER" id="PTHR30161:SF1">
    <property type="entry name" value="FLAGELLAR BIOSYNTHESIS PROTEIN FLHA-RELATED"/>
    <property type="match status" value="1"/>
</dbReference>
<organism evidence="2">
    <name type="scientific">marine metagenome</name>
    <dbReference type="NCBI Taxonomy" id="408172"/>
    <lineage>
        <taxon>unclassified sequences</taxon>
        <taxon>metagenomes</taxon>
        <taxon>ecological metagenomes</taxon>
    </lineage>
</organism>
<reference evidence="2" key="1">
    <citation type="submission" date="2018-05" db="EMBL/GenBank/DDBJ databases">
        <authorList>
            <person name="Lanie J.A."/>
            <person name="Ng W.-L."/>
            <person name="Kazmierczak K.M."/>
            <person name="Andrzejewski T.M."/>
            <person name="Davidsen T.M."/>
            <person name="Wayne K.J."/>
            <person name="Tettelin H."/>
            <person name="Glass J.I."/>
            <person name="Rusch D."/>
            <person name="Podicherti R."/>
            <person name="Tsui H.-C.T."/>
            <person name="Winkler M.E."/>
        </authorList>
    </citation>
    <scope>NUCLEOTIDE SEQUENCE</scope>
</reference>
<dbReference type="InterPro" id="IPR025505">
    <property type="entry name" value="FHIPEP_CS"/>
</dbReference>
<feature type="non-terminal residue" evidence="2">
    <location>
        <position position="272"/>
    </location>
</feature>
<sequence>MRRWLSILSGHTDVLVALGVVTILGVMVVPLPTYILDFFLTLNISLALLLLMLTIYITAPLELSVFPGLLLVMTLFRLSLNVASTRLILSTASAGDLIAAFGNVVVGGNYVLGFIIFVIVIIIQFVVITKGSGRVAEVAARFTLDAMPGKQMAIDADLNAGLIDEQEARRRRDDISREADFYGAMDGASKFVRGDAIAGILITLINILGGLAIGMLQRDLALVDALQTYTLLTVGDGLVTQIPALITSTAAGIIVTRATSDDNMGTDINKQL</sequence>
<dbReference type="GO" id="GO:0009306">
    <property type="term" value="P:protein secretion"/>
    <property type="evidence" value="ECO:0007669"/>
    <property type="project" value="InterPro"/>
</dbReference>
<dbReference type="PRINTS" id="PR00949">
    <property type="entry name" value="TYPE3IMAPROT"/>
</dbReference>
<keyword evidence="1" id="KW-0472">Membrane</keyword>
<evidence type="ECO:0008006" key="3">
    <source>
        <dbReference type="Google" id="ProtNLM"/>
    </source>
</evidence>
<dbReference type="PANTHER" id="PTHR30161">
    <property type="entry name" value="FLAGELLAR EXPORT PROTEIN, MEMBRANE FLHA SUBUNIT-RELATED"/>
    <property type="match status" value="1"/>
</dbReference>
<feature type="transmembrane region" description="Helical" evidence="1">
    <location>
        <begin position="196"/>
        <end position="216"/>
    </location>
</feature>
<feature type="transmembrane region" description="Helical" evidence="1">
    <location>
        <begin position="109"/>
        <end position="128"/>
    </location>
</feature>
<dbReference type="InterPro" id="IPR001712">
    <property type="entry name" value="T3SS_FHIPEP"/>
</dbReference>
<proteinExistence type="predicted"/>
<evidence type="ECO:0000313" key="2">
    <source>
        <dbReference type="EMBL" id="SVC53081.1"/>
    </source>
</evidence>
<name>A0A382N0H3_9ZZZZ</name>
<gene>
    <name evidence="2" type="ORF">METZ01_LOCUS305935</name>
</gene>
<keyword evidence="1" id="KW-1133">Transmembrane helix</keyword>
<evidence type="ECO:0000256" key="1">
    <source>
        <dbReference type="SAM" id="Phobius"/>
    </source>
</evidence>
<dbReference type="GO" id="GO:0005886">
    <property type="term" value="C:plasma membrane"/>
    <property type="evidence" value="ECO:0007669"/>
    <property type="project" value="TreeGrafter"/>
</dbReference>
<protein>
    <recommendedName>
        <fullName evidence="3">EscV/YscV/HrcV family type III secretion system export apparatus protein</fullName>
    </recommendedName>
</protein>
<dbReference type="GO" id="GO:0044780">
    <property type="term" value="P:bacterial-type flagellum assembly"/>
    <property type="evidence" value="ECO:0007669"/>
    <property type="project" value="TreeGrafter"/>
</dbReference>
<feature type="transmembrane region" description="Helical" evidence="1">
    <location>
        <begin position="69"/>
        <end position="89"/>
    </location>
</feature>